<organism evidence="7 8">
    <name type="scientific">Streptomyces violaceusniger</name>
    <dbReference type="NCBI Taxonomy" id="68280"/>
    <lineage>
        <taxon>Bacteria</taxon>
        <taxon>Bacillati</taxon>
        <taxon>Actinomycetota</taxon>
        <taxon>Actinomycetes</taxon>
        <taxon>Kitasatosporales</taxon>
        <taxon>Streptomycetaceae</taxon>
        <taxon>Streptomyces</taxon>
        <taxon>Streptomyces violaceusniger group</taxon>
    </lineage>
</organism>
<protein>
    <recommendedName>
        <fullName evidence="9">ABC transmembrane type-1 domain-containing protein</fullName>
    </recommendedName>
</protein>
<dbReference type="AlphaFoldDB" id="A0A4D4LHI3"/>
<dbReference type="Gene3D" id="1.10.3720.10">
    <property type="entry name" value="MetI-like"/>
    <property type="match status" value="1"/>
</dbReference>
<keyword evidence="5 6" id="KW-0472">Membrane</keyword>
<feature type="transmembrane region" description="Helical" evidence="6">
    <location>
        <begin position="12"/>
        <end position="32"/>
    </location>
</feature>
<keyword evidence="3" id="KW-0813">Transport</keyword>
<dbReference type="InterPro" id="IPR035906">
    <property type="entry name" value="MetI-like_sf"/>
</dbReference>
<evidence type="ECO:0000256" key="4">
    <source>
        <dbReference type="ARBA" id="ARBA00022989"/>
    </source>
</evidence>
<keyword evidence="4 6" id="KW-1133">Transmembrane helix</keyword>
<comment type="subcellular location">
    <subcellularLocation>
        <location evidence="1">Membrane</location>
        <topology evidence="1">Multi-pass membrane protein</topology>
    </subcellularLocation>
</comment>
<evidence type="ECO:0000256" key="5">
    <source>
        <dbReference type="ARBA" id="ARBA00023136"/>
    </source>
</evidence>
<feature type="transmembrane region" description="Helical" evidence="6">
    <location>
        <begin position="38"/>
        <end position="58"/>
    </location>
</feature>
<dbReference type="PANTHER" id="PTHR30614">
    <property type="entry name" value="MEMBRANE COMPONENT OF AMINO ACID ABC TRANSPORTER"/>
    <property type="match status" value="1"/>
</dbReference>
<keyword evidence="2 6" id="KW-0812">Transmembrane</keyword>
<accession>A0A4D4LHI3</accession>
<gene>
    <name evidence="7" type="ORF">SVIO_093490</name>
</gene>
<evidence type="ECO:0000256" key="2">
    <source>
        <dbReference type="ARBA" id="ARBA00022692"/>
    </source>
</evidence>
<proteinExistence type="predicted"/>
<keyword evidence="8" id="KW-1185">Reference proteome</keyword>
<evidence type="ECO:0000256" key="6">
    <source>
        <dbReference type="SAM" id="Phobius"/>
    </source>
</evidence>
<reference evidence="7 8" key="1">
    <citation type="journal article" date="2020" name="Int. J. Syst. Evol. Microbiol.">
        <title>Reclassification of Streptomyces castelarensis and Streptomyces sporoclivatus as later heterotypic synonyms of Streptomyces antimycoticus.</title>
        <authorList>
            <person name="Komaki H."/>
            <person name="Tamura T."/>
        </authorList>
    </citation>
    <scope>NUCLEOTIDE SEQUENCE [LARGE SCALE GENOMIC DNA]</scope>
    <source>
        <strain evidence="7 8">NBRC 13459</strain>
    </source>
</reference>
<dbReference type="Proteomes" id="UP000301309">
    <property type="component" value="Unassembled WGS sequence"/>
</dbReference>
<evidence type="ECO:0000256" key="1">
    <source>
        <dbReference type="ARBA" id="ARBA00004141"/>
    </source>
</evidence>
<dbReference type="PANTHER" id="PTHR30614:SF0">
    <property type="entry name" value="L-CYSTINE TRANSPORT SYSTEM PERMEASE PROTEIN TCYL"/>
    <property type="match status" value="1"/>
</dbReference>
<evidence type="ECO:0000256" key="3">
    <source>
        <dbReference type="ARBA" id="ARBA00022970"/>
    </source>
</evidence>
<evidence type="ECO:0000313" key="8">
    <source>
        <dbReference type="Proteomes" id="UP000301309"/>
    </source>
</evidence>
<sequence>MGNELISLLKATSLVSVITLADLLYSVQLIYAKNFQTVPLLIVAAIWYMIITGAITLLQQRLERRLGRHTLISADKAGKVKRIEHSV</sequence>
<dbReference type="GO" id="GO:0055085">
    <property type="term" value="P:transmembrane transport"/>
    <property type="evidence" value="ECO:0007669"/>
    <property type="project" value="InterPro"/>
</dbReference>
<evidence type="ECO:0000313" key="7">
    <source>
        <dbReference type="EMBL" id="GDY58726.1"/>
    </source>
</evidence>
<comment type="caution">
    <text evidence="7">The sequence shown here is derived from an EMBL/GenBank/DDBJ whole genome shotgun (WGS) entry which is preliminary data.</text>
</comment>
<dbReference type="GO" id="GO:0005886">
    <property type="term" value="C:plasma membrane"/>
    <property type="evidence" value="ECO:0007669"/>
    <property type="project" value="TreeGrafter"/>
</dbReference>
<name>A0A4D4LHI3_STRVO</name>
<evidence type="ECO:0008006" key="9">
    <source>
        <dbReference type="Google" id="ProtNLM"/>
    </source>
</evidence>
<dbReference type="EMBL" id="BJHW01000002">
    <property type="protein sequence ID" value="GDY58726.1"/>
    <property type="molecule type" value="Genomic_DNA"/>
</dbReference>
<dbReference type="GO" id="GO:0006865">
    <property type="term" value="P:amino acid transport"/>
    <property type="evidence" value="ECO:0007669"/>
    <property type="project" value="UniProtKB-KW"/>
</dbReference>
<keyword evidence="3" id="KW-0029">Amino-acid transport</keyword>
<dbReference type="InterPro" id="IPR043429">
    <property type="entry name" value="ArtM/GltK/GlnP/TcyL/YhdX-like"/>
</dbReference>
<dbReference type="SUPFAM" id="SSF161098">
    <property type="entry name" value="MetI-like"/>
    <property type="match status" value="1"/>
</dbReference>